<evidence type="ECO:0000256" key="2">
    <source>
        <dbReference type="ARBA" id="ARBA00022692"/>
    </source>
</evidence>
<comment type="subunit">
    <text evidence="5">NDH-1 is composed of 14 different subunits. Subunits NuoA, H, J, K, L, M, N constitute the membrane sector of the complex.</text>
</comment>
<evidence type="ECO:0000256" key="6">
    <source>
        <dbReference type="RuleBase" id="RU000471"/>
    </source>
</evidence>
<comment type="function">
    <text evidence="5">NDH-1 shuttles electrons from NADH, via FMN and iron-sulfur (Fe-S) centers, to quinones in the respiratory chain. The immediate electron acceptor for the enzyme in this species is believed to be ubiquinone. Couples the redox reaction to proton translocation (for every two electrons transferred, four hydrogen ions are translocated across the cytoplasmic membrane), and thus conserves the redox energy in a proton gradient. This subunit may bind ubiquinone.</text>
</comment>
<feature type="transmembrane region" description="Helical" evidence="5">
    <location>
        <begin position="338"/>
        <end position="355"/>
    </location>
</feature>
<keyword evidence="5" id="KW-1003">Cell membrane</keyword>
<dbReference type="NCBIfam" id="NF004741">
    <property type="entry name" value="PRK06076.1-2"/>
    <property type="match status" value="1"/>
</dbReference>
<feature type="transmembrane region" description="Helical" evidence="5">
    <location>
        <begin position="203"/>
        <end position="223"/>
    </location>
</feature>
<comment type="subcellular location">
    <subcellularLocation>
        <location evidence="5 6">Cell membrane</location>
        <topology evidence="5 6">Multi-pass membrane protein</topology>
    </subcellularLocation>
    <subcellularLocation>
        <location evidence="1">Membrane</location>
        <topology evidence="1">Multi-pass membrane protein</topology>
    </subcellularLocation>
</comment>
<dbReference type="PANTHER" id="PTHR11432">
    <property type="entry name" value="NADH DEHYDROGENASE SUBUNIT 1"/>
    <property type="match status" value="1"/>
</dbReference>
<dbReference type="PROSITE" id="PS00668">
    <property type="entry name" value="COMPLEX1_ND1_2"/>
    <property type="match status" value="1"/>
</dbReference>
<keyword evidence="5 6" id="KW-0520">NAD</keyword>
<comment type="catalytic activity">
    <reaction evidence="5">
        <text>a quinone + NADH + 5 H(+)(in) = a quinol + NAD(+) + 4 H(+)(out)</text>
        <dbReference type="Rhea" id="RHEA:57888"/>
        <dbReference type="ChEBI" id="CHEBI:15378"/>
        <dbReference type="ChEBI" id="CHEBI:24646"/>
        <dbReference type="ChEBI" id="CHEBI:57540"/>
        <dbReference type="ChEBI" id="CHEBI:57945"/>
        <dbReference type="ChEBI" id="CHEBI:132124"/>
    </reaction>
</comment>
<evidence type="ECO:0000256" key="3">
    <source>
        <dbReference type="ARBA" id="ARBA00022989"/>
    </source>
</evidence>
<dbReference type="HAMAP" id="MF_01350">
    <property type="entry name" value="NDH1_NuoH"/>
    <property type="match status" value="1"/>
</dbReference>
<evidence type="ECO:0000256" key="1">
    <source>
        <dbReference type="ARBA" id="ARBA00004141"/>
    </source>
</evidence>
<dbReference type="GO" id="GO:0048038">
    <property type="term" value="F:quinone binding"/>
    <property type="evidence" value="ECO:0007669"/>
    <property type="project" value="UniProtKB-KW"/>
</dbReference>
<comment type="similarity">
    <text evidence="5 6">Belongs to the complex I subunit 1 family.</text>
</comment>
<dbReference type="GO" id="GO:0003954">
    <property type="term" value="F:NADH dehydrogenase activity"/>
    <property type="evidence" value="ECO:0007669"/>
    <property type="project" value="TreeGrafter"/>
</dbReference>
<evidence type="ECO:0000256" key="4">
    <source>
        <dbReference type="ARBA" id="ARBA00023136"/>
    </source>
</evidence>
<dbReference type="InterPro" id="IPR018086">
    <property type="entry name" value="NADH_UbQ_OxRdtase_su1_CS"/>
</dbReference>
<keyword evidence="5" id="KW-0830">Ubiquinone</keyword>
<comment type="caution">
    <text evidence="7">The sequence shown here is derived from an EMBL/GenBank/DDBJ whole genome shotgun (WGS) entry which is preliminary data.</text>
</comment>
<keyword evidence="5" id="KW-0874">Quinone</keyword>
<keyword evidence="5" id="KW-1278">Translocase</keyword>
<keyword evidence="2 5" id="KW-0812">Transmembrane</keyword>
<dbReference type="AlphaFoldDB" id="A0A2W7NCJ5"/>
<protein>
    <recommendedName>
        <fullName evidence="5">NADH-quinone oxidoreductase subunit H</fullName>
        <ecNumber evidence="5">7.1.1.-</ecNumber>
    </recommendedName>
    <alternativeName>
        <fullName evidence="5">NADH dehydrogenase I subunit H</fullName>
    </alternativeName>
    <alternativeName>
        <fullName evidence="5">NDH-1 subunit H</fullName>
    </alternativeName>
</protein>
<feature type="transmembrane region" description="Helical" evidence="5">
    <location>
        <begin position="133"/>
        <end position="152"/>
    </location>
</feature>
<organism evidence="7 8">
    <name type="scientific">Breznakibacter xylanolyticus</name>
    <dbReference type="NCBI Taxonomy" id="990"/>
    <lineage>
        <taxon>Bacteria</taxon>
        <taxon>Pseudomonadati</taxon>
        <taxon>Bacteroidota</taxon>
        <taxon>Bacteroidia</taxon>
        <taxon>Marinilabiliales</taxon>
        <taxon>Marinilabiliaceae</taxon>
        <taxon>Breznakibacter</taxon>
    </lineage>
</organism>
<dbReference type="PANTHER" id="PTHR11432:SF3">
    <property type="entry name" value="NADH-UBIQUINONE OXIDOREDUCTASE CHAIN 1"/>
    <property type="match status" value="1"/>
</dbReference>
<dbReference type="RefSeq" id="WP_111445004.1">
    <property type="nucleotide sequence ID" value="NZ_QKZK01000008.1"/>
</dbReference>
<feature type="transmembrane region" description="Helical" evidence="5">
    <location>
        <begin position="173"/>
        <end position="197"/>
    </location>
</feature>
<keyword evidence="4 5" id="KW-0472">Membrane</keyword>
<evidence type="ECO:0000313" key="8">
    <source>
        <dbReference type="Proteomes" id="UP000249239"/>
    </source>
</evidence>
<keyword evidence="3 5" id="KW-1133">Transmembrane helix</keyword>
<dbReference type="InterPro" id="IPR001694">
    <property type="entry name" value="NADH_UbQ_OxRdtase_su1/FPO"/>
</dbReference>
<evidence type="ECO:0000313" key="7">
    <source>
        <dbReference type="EMBL" id="PZX17888.1"/>
    </source>
</evidence>
<dbReference type="GO" id="GO:0009060">
    <property type="term" value="P:aerobic respiration"/>
    <property type="evidence" value="ECO:0007669"/>
    <property type="project" value="TreeGrafter"/>
</dbReference>
<dbReference type="Proteomes" id="UP000249239">
    <property type="component" value="Unassembled WGS sequence"/>
</dbReference>
<feature type="transmembrane region" description="Helical" evidence="5">
    <location>
        <begin position="31"/>
        <end position="52"/>
    </location>
</feature>
<feature type="transmembrane region" description="Helical" evidence="5">
    <location>
        <begin position="98"/>
        <end position="121"/>
    </location>
</feature>
<feature type="transmembrane region" description="Helical" evidence="5">
    <location>
        <begin position="255"/>
        <end position="278"/>
    </location>
</feature>
<dbReference type="EC" id="7.1.1.-" evidence="5"/>
<sequence length="360" mass="40124">MNLYDFSSLTQSIHQGLSAMMAPAWVTVTEMVLVGVVFLLFYALVGLALVYIERKVCAFIQNRLGPNRVGPYGLVQTVADLIKLLFKELLMVHKADKFLFNLAPFIVIIASFLAIGALPFAKGLQALDLNVGLFYIISVTSLTVLGILLAGWSSNSKYSLLGAMRSGAQVISYELSVGMSLLTIIIFSGSMQLSVIVDSQADGWWLFKGHVPAFIAFVIFLVASTAETNRGPFDMAEAESELTAGFHTEYSGIKFAFFFLAEYMNMFLAAALAATVFLGGWQPLHFGGLEAFNRVMDFIPPLVWFFGKTFALIYIIMLFKWTFPRLRIDQLLTLEWKYLLPINLVNILVVSWVVLKGWHF</sequence>
<dbReference type="GO" id="GO:0005886">
    <property type="term" value="C:plasma membrane"/>
    <property type="evidence" value="ECO:0007669"/>
    <property type="project" value="UniProtKB-SubCell"/>
</dbReference>
<gene>
    <name evidence="5" type="primary">nuoH</name>
    <name evidence="7" type="ORF">LX69_01301</name>
</gene>
<dbReference type="Pfam" id="PF00146">
    <property type="entry name" value="NADHdh"/>
    <property type="match status" value="1"/>
</dbReference>
<dbReference type="OrthoDB" id="9803734at2"/>
<proteinExistence type="inferred from homology"/>
<dbReference type="GO" id="GO:0016655">
    <property type="term" value="F:oxidoreductase activity, acting on NAD(P)H, quinone or similar compound as acceptor"/>
    <property type="evidence" value="ECO:0007669"/>
    <property type="project" value="UniProtKB-UniRule"/>
</dbReference>
<keyword evidence="8" id="KW-1185">Reference proteome</keyword>
<feature type="transmembrane region" description="Helical" evidence="5">
    <location>
        <begin position="298"/>
        <end position="317"/>
    </location>
</feature>
<accession>A0A2W7NCJ5</accession>
<evidence type="ECO:0000256" key="5">
    <source>
        <dbReference type="HAMAP-Rule" id="MF_01350"/>
    </source>
</evidence>
<name>A0A2W7NCJ5_9BACT</name>
<reference evidence="7 8" key="1">
    <citation type="submission" date="2018-06" db="EMBL/GenBank/DDBJ databases">
        <title>Genomic Encyclopedia of Archaeal and Bacterial Type Strains, Phase II (KMG-II): from individual species to whole genera.</title>
        <authorList>
            <person name="Goeker M."/>
        </authorList>
    </citation>
    <scope>NUCLEOTIDE SEQUENCE [LARGE SCALE GENOMIC DNA]</scope>
    <source>
        <strain evidence="7 8">DSM 6779</strain>
    </source>
</reference>
<dbReference type="EMBL" id="QKZK01000008">
    <property type="protein sequence ID" value="PZX17888.1"/>
    <property type="molecule type" value="Genomic_DNA"/>
</dbReference>